<feature type="region of interest" description="Disordered" evidence="1">
    <location>
        <begin position="136"/>
        <end position="166"/>
    </location>
</feature>
<sequence length="1006" mass="112598">HKMSETDQALDPIPVTKDIPVVNGNADIEPLDSDLTNGVSKPVMEMSNGVENNGLNGDHVEEDISEVPVNGDCENDPDINCADDGDVDLMGGDDLPPPPEEVPEIVPELPPPPPMADPQEEGIDSSVDQNLESSVDPVVDTNANPAFESSVDPEEVDDQCMDNNDELMNVSDNEDAIEDKESVDNILELPPRIVEDFSEEELVSDGGLEEESYVNVVNTQKQTGEEDLQSDCQLIEFGEAAPPVPPTVERTVPEQKEPEVEPAEPVESVSEPETIIPQISLPDEQEETAVEEDVQRNEISEQNEMSVEPKPEVPVQPEQVKEEEVPSQVEETVPVEDVPEPEPEQTQPQMGFSEPAIVVDNKPAEEEVEETPPPPPPPLVDETPAPPPPLDESIPLRRVSGGSSPSKDSSQSLESPTPMNQNVAVVLPQPETQKQEQEAAPIPKPLAPVNQEPQQVQQEIVPPPSQPVAVVAPQVHMEPEEDVSPPASPPGSPSTTSVGEIAEGEQISSPQVSQKINKKNFKNKIKFGTDLIEGSIKQLHFLKTVNNNPGLYEEWLFKKAIRRYEAFWLPLAAEHKKECLTAPWDIEWVWHCHMLAPVAYEADSRAQVGLLVDHKLLSEKDRTKALEKSRKYWHAKYPKEPFEIDLVYKEKVVEEQKADEKTAEATNANKPQQSPPQPRSPHQSQLSRRYLRKTMSRSHRMISLLRSHASTSLSHFHDKHFLKAAQKRYQRFLFLKHQNSTEVLVPCYDIDLMWHTHMLHPGVYKHDTTKVLGQMLVHDDSVNNRAPGSTLVRADQKTRDLWKQHFDDTFTTFGAMFRGEPPVLCERMSLIDPEETYTFSTKKATVNLDRVQVEDLPEEVNKYSVKLAFGANEREGPMIKQFKGNKKKVEFENTKKGLAHFVFDTKEYDRINFNMSQQIGFACAGHDEELGQQMFNLMPVIEGIPMDKNDSSNLTNTVTIDVDTEHSLKATFSATIEPPKQGPTMLFMMPGNFETRICIMPEQILQ</sequence>
<feature type="compositionally biased region" description="Acidic residues" evidence="1">
    <location>
        <begin position="333"/>
        <end position="343"/>
    </location>
</feature>
<dbReference type="Pfam" id="PF07173">
    <property type="entry name" value="GRDP-like"/>
    <property type="match status" value="1"/>
</dbReference>
<keyword evidence="3" id="KW-1185">Reference proteome</keyword>
<proteinExistence type="predicted"/>
<feature type="compositionally biased region" description="Low complexity" evidence="1">
    <location>
        <begin position="400"/>
        <end position="415"/>
    </location>
</feature>
<gene>
    <name evidence="2" type="ORF">MAR_011888</name>
</gene>
<feature type="region of interest" description="Disordered" evidence="1">
    <location>
        <begin position="238"/>
        <end position="461"/>
    </location>
</feature>
<feature type="region of interest" description="Disordered" evidence="1">
    <location>
        <begin position="1"/>
        <end position="123"/>
    </location>
</feature>
<evidence type="ECO:0000313" key="3">
    <source>
        <dbReference type="Proteomes" id="UP001164746"/>
    </source>
</evidence>
<feature type="compositionally biased region" description="Low complexity" evidence="1">
    <location>
        <begin position="263"/>
        <end position="273"/>
    </location>
</feature>
<dbReference type="PANTHER" id="PTHR34365">
    <property type="entry name" value="ENOLASE (DUF1399)"/>
    <property type="match status" value="1"/>
</dbReference>
<feature type="compositionally biased region" description="Acidic residues" evidence="1">
    <location>
        <begin position="283"/>
        <end position="292"/>
    </location>
</feature>
<feature type="region of interest" description="Disordered" evidence="1">
    <location>
        <begin position="476"/>
        <end position="515"/>
    </location>
</feature>
<dbReference type="PANTHER" id="PTHR34365:SF7">
    <property type="entry name" value="GLYCINE-RICH DOMAIN-CONTAINING PROTEIN 1"/>
    <property type="match status" value="1"/>
</dbReference>
<evidence type="ECO:0000256" key="1">
    <source>
        <dbReference type="SAM" id="MobiDB-lite"/>
    </source>
</evidence>
<dbReference type="EMBL" id="CP111025">
    <property type="protein sequence ID" value="WAR26184.1"/>
    <property type="molecule type" value="Genomic_DNA"/>
</dbReference>
<feature type="non-terminal residue" evidence="2">
    <location>
        <position position="1"/>
    </location>
</feature>
<feature type="compositionally biased region" description="Acidic residues" evidence="1">
    <location>
        <begin position="73"/>
        <end position="87"/>
    </location>
</feature>
<feature type="compositionally biased region" description="Low complexity" evidence="1">
    <location>
        <begin position="448"/>
        <end position="460"/>
    </location>
</feature>
<dbReference type="InterPro" id="IPR009836">
    <property type="entry name" value="GRDP-like"/>
</dbReference>
<organism evidence="2 3">
    <name type="scientific">Mya arenaria</name>
    <name type="common">Soft-shell clam</name>
    <dbReference type="NCBI Taxonomy" id="6604"/>
    <lineage>
        <taxon>Eukaryota</taxon>
        <taxon>Metazoa</taxon>
        <taxon>Spiralia</taxon>
        <taxon>Lophotrochozoa</taxon>
        <taxon>Mollusca</taxon>
        <taxon>Bivalvia</taxon>
        <taxon>Autobranchia</taxon>
        <taxon>Heteroconchia</taxon>
        <taxon>Euheterodonta</taxon>
        <taxon>Imparidentia</taxon>
        <taxon>Neoheterodontei</taxon>
        <taxon>Myida</taxon>
        <taxon>Myoidea</taxon>
        <taxon>Myidae</taxon>
        <taxon>Mya</taxon>
    </lineage>
</organism>
<feature type="non-terminal residue" evidence="2">
    <location>
        <position position="1006"/>
    </location>
</feature>
<feature type="region of interest" description="Disordered" evidence="1">
    <location>
        <begin position="657"/>
        <end position="689"/>
    </location>
</feature>
<reference evidence="2" key="1">
    <citation type="submission" date="2022-11" db="EMBL/GenBank/DDBJ databases">
        <title>Centuries of genome instability and evolution in soft-shell clam transmissible cancer (bioRxiv).</title>
        <authorList>
            <person name="Hart S.F.M."/>
            <person name="Yonemitsu M.A."/>
            <person name="Giersch R.M."/>
            <person name="Beal B.F."/>
            <person name="Arriagada G."/>
            <person name="Davis B.W."/>
            <person name="Ostrander E.A."/>
            <person name="Goff S.P."/>
            <person name="Metzger M.J."/>
        </authorList>
    </citation>
    <scope>NUCLEOTIDE SEQUENCE</scope>
    <source>
        <strain evidence="2">MELC-2E11</strain>
        <tissue evidence="2">Siphon/mantle</tissue>
    </source>
</reference>
<evidence type="ECO:0000313" key="2">
    <source>
        <dbReference type="EMBL" id="WAR26184.1"/>
    </source>
</evidence>
<accession>A0ABY7FYD3</accession>
<dbReference type="Proteomes" id="UP001164746">
    <property type="component" value="Chromosome 14"/>
</dbReference>
<feature type="compositionally biased region" description="Pro residues" evidence="1">
    <location>
        <begin position="371"/>
        <end position="390"/>
    </location>
</feature>
<protein>
    <submittedName>
        <fullName evidence="2">GRDP1-like protein</fullName>
    </submittedName>
</protein>
<feature type="compositionally biased region" description="Acidic residues" evidence="1">
    <location>
        <begin position="151"/>
        <end position="165"/>
    </location>
</feature>
<name>A0ABY7FYD3_MYAAR</name>